<keyword evidence="2" id="KW-1185">Reference proteome</keyword>
<sequence>MSSSGSKDFPPESLFLNLAYKSMRWSITMALISRQNN</sequence>
<dbReference type="EMBL" id="HG001983">
    <property type="protein sequence ID" value="CDF39021.1"/>
    <property type="molecule type" value="Genomic_DNA"/>
</dbReference>
<protein>
    <submittedName>
        <fullName evidence="1">Uncharacterized protein</fullName>
    </submittedName>
</protein>
<organism evidence="1 2">
    <name type="scientific">Chondrus crispus</name>
    <name type="common">Carrageen Irish moss</name>
    <name type="synonym">Polymorpha crispa</name>
    <dbReference type="NCBI Taxonomy" id="2769"/>
    <lineage>
        <taxon>Eukaryota</taxon>
        <taxon>Rhodophyta</taxon>
        <taxon>Florideophyceae</taxon>
        <taxon>Rhodymeniophycidae</taxon>
        <taxon>Gigartinales</taxon>
        <taxon>Gigartinaceae</taxon>
        <taxon>Chondrus</taxon>
    </lineage>
</organism>
<evidence type="ECO:0000313" key="1">
    <source>
        <dbReference type="EMBL" id="CDF39021.1"/>
    </source>
</evidence>
<dbReference type="Gramene" id="CDF39021">
    <property type="protein sequence ID" value="CDF39021"/>
    <property type="gene ID" value="CHC_T00006732001"/>
</dbReference>
<accession>R7QNI7</accession>
<dbReference type="Proteomes" id="UP000012073">
    <property type="component" value="Unassembled WGS sequence"/>
</dbReference>
<gene>
    <name evidence="1" type="ORF">CHC_T00006732001</name>
</gene>
<name>R7QNI7_CHOCR</name>
<evidence type="ECO:0000313" key="2">
    <source>
        <dbReference type="Proteomes" id="UP000012073"/>
    </source>
</evidence>
<dbReference type="KEGG" id="ccp:CHC_T00006732001"/>
<dbReference type="GeneID" id="17326636"/>
<reference evidence="2" key="1">
    <citation type="journal article" date="2013" name="Proc. Natl. Acad. Sci. U.S.A.">
        <title>Genome structure and metabolic features in the red seaweed Chondrus crispus shed light on evolution of the Archaeplastida.</title>
        <authorList>
            <person name="Collen J."/>
            <person name="Porcel B."/>
            <person name="Carre W."/>
            <person name="Ball S.G."/>
            <person name="Chaparro C."/>
            <person name="Tonon T."/>
            <person name="Barbeyron T."/>
            <person name="Michel G."/>
            <person name="Noel B."/>
            <person name="Valentin K."/>
            <person name="Elias M."/>
            <person name="Artiguenave F."/>
            <person name="Arun A."/>
            <person name="Aury J.M."/>
            <person name="Barbosa-Neto J.F."/>
            <person name="Bothwell J.H."/>
            <person name="Bouget F.Y."/>
            <person name="Brillet L."/>
            <person name="Cabello-Hurtado F."/>
            <person name="Capella-Gutierrez S."/>
            <person name="Charrier B."/>
            <person name="Cladiere L."/>
            <person name="Cock J.M."/>
            <person name="Coelho S.M."/>
            <person name="Colleoni C."/>
            <person name="Czjzek M."/>
            <person name="Da Silva C."/>
            <person name="Delage L."/>
            <person name="Denoeud F."/>
            <person name="Deschamps P."/>
            <person name="Dittami S.M."/>
            <person name="Gabaldon T."/>
            <person name="Gachon C.M."/>
            <person name="Groisillier A."/>
            <person name="Herve C."/>
            <person name="Jabbari K."/>
            <person name="Katinka M."/>
            <person name="Kloareg B."/>
            <person name="Kowalczyk N."/>
            <person name="Labadie K."/>
            <person name="Leblanc C."/>
            <person name="Lopez P.J."/>
            <person name="McLachlan D.H."/>
            <person name="Meslet-Cladiere L."/>
            <person name="Moustafa A."/>
            <person name="Nehr Z."/>
            <person name="Nyvall Collen P."/>
            <person name="Panaud O."/>
            <person name="Partensky F."/>
            <person name="Poulain J."/>
            <person name="Rensing S.A."/>
            <person name="Rousvoal S."/>
            <person name="Samson G."/>
            <person name="Symeonidi A."/>
            <person name="Weissenbach J."/>
            <person name="Zambounis A."/>
            <person name="Wincker P."/>
            <person name="Boyen C."/>
        </authorList>
    </citation>
    <scope>NUCLEOTIDE SEQUENCE [LARGE SCALE GENOMIC DNA]</scope>
    <source>
        <strain evidence="2">cv. Stackhouse</strain>
    </source>
</reference>
<dbReference type="AlphaFoldDB" id="R7QNI7"/>
<proteinExistence type="predicted"/>
<dbReference type="RefSeq" id="XP_005718926.1">
    <property type="nucleotide sequence ID" value="XM_005718869.1"/>
</dbReference>